<gene>
    <name evidence="2" type="ORF">C5167_034312</name>
</gene>
<keyword evidence="3" id="KW-1185">Reference proteome</keyword>
<dbReference type="Proteomes" id="UP000316621">
    <property type="component" value="Chromosome 7"/>
</dbReference>
<dbReference type="EMBL" id="CM010721">
    <property type="protein sequence ID" value="RZC71130.1"/>
    <property type="molecule type" value="Genomic_DNA"/>
</dbReference>
<sequence>MRDKRSDVGSERSIYVEDLAYDVIDTLLQKSFGYFVLDTHSLVDMGRRFEKLSMSSVKEEVVVQEEVEEPPQVQSMQIEVRKMTEPAGPVVQEVASKKSYEALVQAESFKCLCKCSASENTGAEDPDDPYTMGRSPANKPSATEPIRRHVGC</sequence>
<accession>A0A4Y7KFK5</accession>
<evidence type="ECO:0000256" key="1">
    <source>
        <dbReference type="SAM" id="MobiDB-lite"/>
    </source>
</evidence>
<organism evidence="2 3">
    <name type="scientific">Papaver somniferum</name>
    <name type="common">Opium poppy</name>
    <dbReference type="NCBI Taxonomy" id="3469"/>
    <lineage>
        <taxon>Eukaryota</taxon>
        <taxon>Viridiplantae</taxon>
        <taxon>Streptophyta</taxon>
        <taxon>Embryophyta</taxon>
        <taxon>Tracheophyta</taxon>
        <taxon>Spermatophyta</taxon>
        <taxon>Magnoliopsida</taxon>
        <taxon>Ranunculales</taxon>
        <taxon>Papaveraceae</taxon>
        <taxon>Papaveroideae</taxon>
        <taxon>Papaver</taxon>
    </lineage>
</organism>
<protein>
    <submittedName>
        <fullName evidence="2">Uncharacterized protein</fullName>
    </submittedName>
</protein>
<dbReference type="AlphaFoldDB" id="A0A4Y7KFK5"/>
<reference evidence="2 3" key="1">
    <citation type="journal article" date="2018" name="Science">
        <title>The opium poppy genome and morphinan production.</title>
        <authorList>
            <person name="Guo L."/>
            <person name="Winzer T."/>
            <person name="Yang X."/>
            <person name="Li Y."/>
            <person name="Ning Z."/>
            <person name="He Z."/>
            <person name="Teodor R."/>
            <person name="Lu Y."/>
            <person name="Bowser T.A."/>
            <person name="Graham I.A."/>
            <person name="Ye K."/>
        </authorList>
    </citation>
    <scope>NUCLEOTIDE SEQUENCE [LARGE SCALE GENOMIC DNA]</scope>
    <source>
        <strain evidence="3">cv. HN1</strain>
        <tissue evidence="2">Leaves</tissue>
    </source>
</reference>
<evidence type="ECO:0000313" key="2">
    <source>
        <dbReference type="EMBL" id="RZC71130.1"/>
    </source>
</evidence>
<evidence type="ECO:0000313" key="3">
    <source>
        <dbReference type="Proteomes" id="UP000316621"/>
    </source>
</evidence>
<feature type="region of interest" description="Disordered" evidence="1">
    <location>
        <begin position="118"/>
        <end position="152"/>
    </location>
</feature>
<name>A0A4Y7KFK5_PAPSO</name>
<proteinExistence type="predicted"/>
<dbReference type="Gramene" id="RZC71130">
    <property type="protein sequence ID" value="RZC71130"/>
    <property type="gene ID" value="C5167_034312"/>
</dbReference>